<protein>
    <submittedName>
        <fullName evidence="1">Uncharacterized protein</fullName>
    </submittedName>
</protein>
<reference evidence="1 2" key="1">
    <citation type="submission" date="2019-05" db="EMBL/GenBank/DDBJ databases">
        <authorList>
            <consortium name="Science for Life Laboratories"/>
        </authorList>
    </citation>
    <scope>NUCLEOTIDE SEQUENCE [LARGE SCALE GENOMIC DNA]</scope>
    <source>
        <strain evidence="1">Soil9</strain>
    </source>
</reference>
<dbReference type="Proteomes" id="UP000464178">
    <property type="component" value="Chromosome"/>
</dbReference>
<dbReference type="EMBL" id="LR593886">
    <property type="protein sequence ID" value="VTR97883.1"/>
    <property type="molecule type" value="Genomic_DNA"/>
</dbReference>
<gene>
    <name evidence="1" type="ORF">SOIL9_04940</name>
</gene>
<name>A0A6P2DAC3_9BACT</name>
<dbReference type="KEGG" id="gms:SOIL9_04940"/>
<dbReference type="RefSeq" id="WP_162671401.1">
    <property type="nucleotide sequence ID" value="NZ_LR593886.1"/>
</dbReference>
<keyword evidence="2" id="KW-1185">Reference proteome</keyword>
<evidence type="ECO:0000313" key="2">
    <source>
        <dbReference type="Proteomes" id="UP000464178"/>
    </source>
</evidence>
<accession>A0A6P2DAC3</accession>
<dbReference type="AlphaFoldDB" id="A0A6P2DAC3"/>
<proteinExistence type="predicted"/>
<sequence length="80" mass="9466">MRVPKLTTRLVKMQEACRALGCCRRTFWRRWHLVFTAPRPVLQRKGAERRVYEDELAIAIEQSSRGVAPVLNYRRIKGRL</sequence>
<organism evidence="1 2">
    <name type="scientific">Gemmata massiliana</name>
    <dbReference type="NCBI Taxonomy" id="1210884"/>
    <lineage>
        <taxon>Bacteria</taxon>
        <taxon>Pseudomonadati</taxon>
        <taxon>Planctomycetota</taxon>
        <taxon>Planctomycetia</taxon>
        <taxon>Gemmatales</taxon>
        <taxon>Gemmataceae</taxon>
        <taxon>Gemmata</taxon>
    </lineage>
</organism>
<evidence type="ECO:0000313" key="1">
    <source>
        <dbReference type="EMBL" id="VTR97883.1"/>
    </source>
</evidence>